<dbReference type="Gene3D" id="3.30.70.100">
    <property type="match status" value="2"/>
</dbReference>
<organism evidence="2 3">
    <name type="scientific">Chloropicon primus</name>
    <dbReference type="NCBI Taxonomy" id="1764295"/>
    <lineage>
        <taxon>Eukaryota</taxon>
        <taxon>Viridiplantae</taxon>
        <taxon>Chlorophyta</taxon>
        <taxon>Chloropicophyceae</taxon>
        <taxon>Chloropicales</taxon>
        <taxon>Chloropicaceae</taxon>
        <taxon>Chloropicon</taxon>
    </lineage>
</organism>
<accession>A0A5B8MDG7</accession>
<keyword evidence="3" id="KW-1185">Reference proteome</keyword>
<proteinExistence type="predicted"/>
<protein>
    <recommendedName>
        <fullName evidence="1">ABM domain-containing protein</fullName>
    </recommendedName>
</protein>
<dbReference type="GO" id="GO:0005829">
    <property type="term" value="C:cytosol"/>
    <property type="evidence" value="ECO:0007669"/>
    <property type="project" value="TreeGrafter"/>
</dbReference>
<sequence length="234" mass="25611">MAGTADGGLLAVHVDVKVKDGCEEAFVEASLHNATNSVQEPGIARFDLIQEADDKKNFTLVEVYSSADAPAAHKGTAHYLKWREEVAAMMAVTRTSVKYTAICPGTREGWAVPDFLSRGERESSSADLVAVHVFVQVKEGCEEAFKKASIENASNSIKEPGVSRFDLLQEADDPTKFVLVEVYSSADAPAAHKGTAHYLKWREEVAAMMAVPRTNKKFVNFFPASLDGWKQEEE</sequence>
<dbReference type="EMBL" id="CP031034">
    <property type="protein sequence ID" value="QDZ18477.1"/>
    <property type="molecule type" value="Genomic_DNA"/>
</dbReference>
<dbReference type="AlphaFoldDB" id="A0A5B8MDG7"/>
<dbReference type="InterPro" id="IPR011008">
    <property type="entry name" value="Dimeric_a/b-barrel"/>
</dbReference>
<dbReference type="PROSITE" id="PS51725">
    <property type="entry name" value="ABM"/>
    <property type="match status" value="2"/>
</dbReference>
<evidence type="ECO:0000259" key="1">
    <source>
        <dbReference type="PROSITE" id="PS51725"/>
    </source>
</evidence>
<dbReference type="InterPro" id="IPR050744">
    <property type="entry name" value="AI-2_Isomerase_LsrG"/>
</dbReference>
<evidence type="ECO:0000313" key="2">
    <source>
        <dbReference type="EMBL" id="QDZ18477.1"/>
    </source>
</evidence>
<dbReference type="InterPro" id="IPR007138">
    <property type="entry name" value="ABM_dom"/>
</dbReference>
<feature type="domain" description="ABM" evidence="1">
    <location>
        <begin position="10"/>
        <end position="98"/>
    </location>
</feature>
<reference evidence="2 3" key="1">
    <citation type="submission" date="2018-07" db="EMBL/GenBank/DDBJ databases">
        <title>The complete nuclear genome of the prasinophyte Chloropicon primus (CCMP1205).</title>
        <authorList>
            <person name="Pombert J.-F."/>
            <person name="Otis C."/>
            <person name="Turmel M."/>
            <person name="Lemieux C."/>
        </authorList>
    </citation>
    <scope>NUCLEOTIDE SEQUENCE [LARGE SCALE GENOMIC DNA]</scope>
    <source>
        <strain evidence="2 3">CCMP1205</strain>
    </source>
</reference>
<dbReference type="OrthoDB" id="10264367at2759"/>
<name>A0A5B8MDG7_9CHLO</name>
<dbReference type="Proteomes" id="UP000316726">
    <property type="component" value="Chromosome 1"/>
</dbReference>
<dbReference type="GO" id="GO:0016491">
    <property type="term" value="F:oxidoreductase activity"/>
    <property type="evidence" value="ECO:0007669"/>
    <property type="project" value="TreeGrafter"/>
</dbReference>
<dbReference type="PANTHER" id="PTHR33336:SF1">
    <property type="entry name" value="(4S)-4-HYDROXY-5-PHOSPHONOOXYPENTANE-2,3-DIONE ISOMERASE"/>
    <property type="match status" value="1"/>
</dbReference>
<evidence type="ECO:0000313" key="3">
    <source>
        <dbReference type="Proteomes" id="UP000316726"/>
    </source>
</evidence>
<dbReference type="PANTHER" id="PTHR33336">
    <property type="entry name" value="QUINOL MONOOXYGENASE YGIN-RELATED"/>
    <property type="match status" value="1"/>
</dbReference>
<dbReference type="Pfam" id="PF03992">
    <property type="entry name" value="ABM"/>
    <property type="match status" value="2"/>
</dbReference>
<dbReference type="SUPFAM" id="SSF54909">
    <property type="entry name" value="Dimeric alpha+beta barrel"/>
    <property type="match status" value="2"/>
</dbReference>
<gene>
    <name evidence="2" type="ORF">A3770_01p09950</name>
</gene>
<feature type="domain" description="ABM" evidence="1">
    <location>
        <begin position="129"/>
        <end position="218"/>
    </location>
</feature>